<reference evidence="1" key="1">
    <citation type="journal article" date="2020" name="G3 (Bethesda)">
        <title>High-Quality Assemblies for Three Invasive Social Wasps from the &lt;i&gt;Vespula&lt;/i&gt; Genus.</title>
        <authorList>
            <person name="Harrop T.W.R."/>
            <person name="Guhlin J."/>
            <person name="McLaughlin G.M."/>
            <person name="Permina E."/>
            <person name="Stockwell P."/>
            <person name="Gilligan J."/>
            <person name="Le Lec M.F."/>
            <person name="Gruber M.A.M."/>
            <person name="Quinn O."/>
            <person name="Lovegrove M."/>
            <person name="Duncan E.J."/>
            <person name="Remnant E.J."/>
            <person name="Van Eeckhoven J."/>
            <person name="Graham B."/>
            <person name="Knapp R.A."/>
            <person name="Langford K.W."/>
            <person name="Kronenberg Z."/>
            <person name="Press M.O."/>
            <person name="Eacker S.M."/>
            <person name="Wilson-Rankin E.E."/>
            <person name="Purcell J."/>
            <person name="Lester P.J."/>
            <person name="Dearden P.K."/>
        </authorList>
    </citation>
    <scope>NUCLEOTIDE SEQUENCE</scope>
    <source>
        <strain evidence="1">Volc-1</strain>
    </source>
</reference>
<organism evidence="1 2">
    <name type="scientific">Vespula pensylvanica</name>
    <name type="common">Western yellow jacket</name>
    <name type="synonym">Wasp</name>
    <dbReference type="NCBI Taxonomy" id="30213"/>
    <lineage>
        <taxon>Eukaryota</taxon>
        <taxon>Metazoa</taxon>
        <taxon>Ecdysozoa</taxon>
        <taxon>Arthropoda</taxon>
        <taxon>Hexapoda</taxon>
        <taxon>Insecta</taxon>
        <taxon>Pterygota</taxon>
        <taxon>Neoptera</taxon>
        <taxon>Endopterygota</taxon>
        <taxon>Hymenoptera</taxon>
        <taxon>Apocrita</taxon>
        <taxon>Aculeata</taxon>
        <taxon>Vespoidea</taxon>
        <taxon>Vespidae</taxon>
        <taxon>Vespinae</taxon>
        <taxon>Vespula</taxon>
    </lineage>
</organism>
<accession>A0A834K4E2</accession>
<protein>
    <submittedName>
        <fullName evidence="1">Uncharacterized protein</fullName>
    </submittedName>
</protein>
<comment type="caution">
    <text evidence="1">The sequence shown here is derived from an EMBL/GenBank/DDBJ whole genome shotgun (WGS) entry which is preliminary data.</text>
</comment>
<evidence type="ECO:0000313" key="2">
    <source>
        <dbReference type="Proteomes" id="UP000600918"/>
    </source>
</evidence>
<dbReference type="AlphaFoldDB" id="A0A834K4E2"/>
<evidence type="ECO:0000313" key="1">
    <source>
        <dbReference type="EMBL" id="KAF7397096.1"/>
    </source>
</evidence>
<sequence>MQRGLTRSLNRKAMLSGGVSGVGWVVEGEKWVETRRDEGMREWSTSELQRNKEREKEREKLVGSFSFRGWKESEGLEG</sequence>
<dbReference type="EMBL" id="JACSDY010000020">
    <property type="protein sequence ID" value="KAF7397096.1"/>
    <property type="molecule type" value="Genomic_DNA"/>
</dbReference>
<gene>
    <name evidence="1" type="ORF">H0235_016633</name>
</gene>
<name>A0A834K4E2_VESPE</name>
<dbReference type="Proteomes" id="UP000600918">
    <property type="component" value="Unassembled WGS sequence"/>
</dbReference>
<proteinExistence type="predicted"/>
<keyword evidence="2" id="KW-1185">Reference proteome</keyword>